<protein>
    <submittedName>
        <fullName evidence="2">Unnamed protein product</fullName>
    </submittedName>
</protein>
<accession>A0A9W6T740</accession>
<feature type="region of interest" description="Disordered" evidence="1">
    <location>
        <begin position="178"/>
        <end position="198"/>
    </location>
</feature>
<gene>
    <name evidence="2" type="ORF">Amon01_001006200</name>
</gene>
<evidence type="ECO:0000256" key="1">
    <source>
        <dbReference type="SAM" id="MobiDB-lite"/>
    </source>
</evidence>
<feature type="region of interest" description="Disordered" evidence="1">
    <location>
        <begin position="78"/>
        <end position="108"/>
    </location>
</feature>
<feature type="compositionally biased region" description="Basic residues" evidence="1">
    <location>
        <begin position="231"/>
        <end position="240"/>
    </location>
</feature>
<evidence type="ECO:0000313" key="2">
    <source>
        <dbReference type="EMBL" id="GME83500.1"/>
    </source>
</evidence>
<evidence type="ECO:0000313" key="3">
    <source>
        <dbReference type="Proteomes" id="UP001165063"/>
    </source>
</evidence>
<comment type="caution">
    <text evidence="2">The sequence shown here is derived from an EMBL/GenBank/DDBJ whole genome shotgun (WGS) entry which is preliminary data.</text>
</comment>
<sequence length="289" mass="31665">MDICSNKASSNLTGPDYITTTELSGFADFELNNFPLNYGNGISSPFEFNGAGCAAGAHETDQNDMVGKETILDNARLITGPSSSSSDDPYHEASSSTSSTSLTTTETMDPLYTPTTVIGVKTEVPILPTSIPPSTIFKKNYLSGEKRHREENDDFDKIISTSNNSIVNSDIEFYPPSVKRRSTSSISGPSPKTRSYSVGMFPPFPCRNNSINNNIMSTTENNSSGNNAPKVLKKDKRKSAHTPYDARYWSKRNSQVKSSFDEEAPPSWRMPSLSSTHDELFETSSILFS</sequence>
<feature type="compositionally biased region" description="Low complexity" evidence="1">
    <location>
        <begin position="94"/>
        <end position="107"/>
    </location>
</feature>
<keyword evidence="3" id="KW-1185">Reference proteome</keyword>
<name>A0A9W6T740_AMBMO</name>
<feature type="region of interest" description="Disordered" evidence="1">
    <location>
        <begin position="216"/>
        <end position="275"/>
    </location>
</feature>
<dbReference type="EMBL" id="BSXU01016503">
    <property type="protein sequence ID" value="GME83500.1"/>
    <property type="molecule type" value="Genomic_DNA"/>
</dbReference>
<proteinExistence type="predicted"/>
<dbReference type="Proteomes" id="UP001165063">
    <property type="component" value="Unassembled WGS sequence"/>
</dbReference>
<feature type="compositionally biased region" description="Polar residues" evidence="1">
    <location>
        <begin position="183"/>
        <end position="196"/>
    </location>
</feature>
<organism evidence="2 3">
    <name type="scientific">Ambrosiozyma monospora</name>
    <name type="common">Yeast</name>
    <name type="synonym">Endomycopsis monosporus</name>
    <dbReference type="NCBI Taxonomy" id="43982"/>
    <lineage>
        <taxon>Eukaryota</taxon>
        <taxon>Fungi</taxon>
        <taxon>Dikarya</taxon>
        <taxon>Ascomycota</taxon>
        <taxon>Saccharomycotina</taxon>
        <taxon>Pichiomycetes</taxon>
        <taxon>Pichiales</taxon>
        <taxon>Pichiaceae</taxon>
        <taxon>Ambrosiozyma</taxon>
    </lineage>
</organism>
<dbReference type="AlphaFoldDB" id="A0A9W6T740"/>
<reference evidence="2" key="1">
    <citation type="submission" date="2023-04" db="EMBL/GenBank/DDBJ databases">
        <title>Ambrosiozyma monospora NBRC 1965.</title>
        <authorList>
            <person name="Ichikawa N."/>
            <person name="Sato H."/>
            <person name="Tonouchi N."/>
        </authorList>
    </citation>
    <scope>NUCLEOTIDE SEQUENCE</scope>
    <source>
        <strain evidence="2">NBRC 1965</strain>
    </source>
</reference>